<dbReference type="Proteomes" id="UP000288812">
    <property type="component" value="Unassembled WGS sequence"/>
</dbReference>
<dbReference type="RefSeq" id="WP_127724132.1">
    <property type="nucleotide sequence ID" value="NZ_RLIH01000004.1"/>
</dbReference>
<name>A0A437S834_9FIRM</name>
<protein>
    <submittedName>
        <fullName evidence="1">Uncharacterized protein</fullName>
    </submittedName>
</protein>
<accession>A0A437S834</accession>
<dbReference type="OrthoDB" id="9803145at2"/>
<sequence length="92" mass="10506">MDYLDYIELGLDGEGPLKVILCGEIHNDGSERIGVVSLVYATLDRSKAEEKIKSYIKENTENYYMVYSVPFDIDLSALEHYPSIAVRREDLD</sequence>
<dbReference type="AlphaFoldDB" id="A0A437S834"/>
<evidence type="ECO:0000313" key="2">
    <source>
        <dbReference type="Proteomes" id="UP000288812"/>
    </source>
</evidence>
<dbReference type="EMBL" id="RLIH01000004">
    <property type="protein sequence ID" value="RVU55091.1"/>
    <property type="molecule type" value="Genomic_DNA"/>
</dbReference>
<keyword evidence="2" id="KW-1185">Reference proteome</keyword>
<gene>
    <name evidence="1" type="ORF">EF514_04165</name>
</gene>
<comment type="caution">
    <text evidence="1">The sequence shown here is derived from an EMBL/GenBank/DDBJ whole genome shotgun (WGS) entry which is preliminary data.</text>
</comment>
<reference evidence="1 2" key="1">
    <citation type="submission" date="2018-11" db="EMBL/GenBank/DDBJ databases">
        <title>Genome sequencing and assembly of Anaerosphaera sp. nov., GS7-6-2.</title>
        <authorList>
            <person name="Rettenmaier R."/>
            <person name="Liebl W."/>
            <person name="Zverlov V."/>
        </authorList>
    </citation>
    <scope>NUCLEOTIDE SEQUENCE [LARGE SCALE GENOMIC DNA]</scope>
    <source>
        <strain evidence="1 2">GS7-6-2</strain>
    </source>
</reference>
<evidence type="ECO:0000313" key="1">
    <source>
        <dbReference type="EMBL" id="RVU55091.1"/>
    </source>
</evidence>
<proteinExistence type="predicted"/>
<organism evidence="1 2">
    <name type="scientific">Anaerosphaera multitolerans</name>
    <dbReference type="NCBI Taxonomy" id="2487351"/>
    <lineage>
        <taxon>Bacteria</taxon>
        <taxon>Bacillati</taxon>
        <taxon>Bacillota</taxon>
        <taxon>Tissierellia</taxon>
        <taxon>Tissierellales</taxon>
        <taxon>Peptoniphilaceae</taxon>
        <taxon>Anaerosphaera</taxon>
    </lineage>
</organism>